<reference evidence="4" key="1">
    <citation type="submission" date="2022-05" db="EMBL/GenBank/DDBJ databases">
        <authorList>
            <person name="Colautti A."/>
            <person name="Iacumin L."/>
        </authorList>
    </citation>
    <scope>NUCLEOTIDE SEQUENCE</scope>
    <source>
        <strain evidence="4">DSM 30747</strain>
    </source>
</reference>
<keyword evidence="5" id="KW-1185">Reference proteome</keyword>
<evidence type="ECO:0000313" key="5">
    <source>
        <dbReference type="Proteomes" id="UP001152172"/>
    </source>
</evidence>
<dbReference type="InterPro" id="IPR015797">
    <property type="entry name" value="NUDIX_hydrolase-like_dom_sf"/>
</dbReference>
<dbReference type="EMBL" id="JAMKBI010000004">
    <property type="protein sequence ID" value="MCZ8533206.1"/>
    <property type="molecule type" value="Genomic_DNA"/>
</dbReference>
<feature type="domain" description="Nudix hydrolase" evidence="3">
    <location>
        <begin position="4"/>
        <end position="134"/>
    </location>
</feature>
<evidence type="ECO:0000256" key="1">
    <source>
        <dbReference type="ARBA" id="ARBA00001946"/>
    </source>
</evidence>
<gene>
    <name evidence="4" type="ORF">M9R61_07540</name>
</gene>
<protein>
    <submittedName>
        <fullName evidence="4">NUDIX domain-containing protein</fullName>
    </submittedName>
</protein>
<dbReference type="AlphaFoldDB" id="A0A9X3R9N9"/>
<name>A0A9X3R9N9_9BACI</name>
<dbReference type="PANTHER" id="PTHR43046:SF14">
    <property type="entry name" value="MUTT_NUDIX FAMILY PROTEIN"/>
    <property type="match status" value="1"/>
</dbReference>
<evidence type="ECO:0000256" key="2">
    <source>
        <dbReference type="ARBA" id="ARBA00022801"/>
    </source>
</evidence>
<sequence>MQNTFHHLARGICIKDNKVLLAQATGYTNTFLPGGHIEFGESAKDALSREIEEELGITSRIGRLLGLVEHKWEKKGILNCEINQVFEVESDEFVANINPKSIESHLNFFWCNADELSIINLQPYPLSNLIKKYMNGNKEIWWESTLNAEIDDSNRN</sequence>
<dbReference type="RefSeq" id="WP_269921625.1">
    <property type="nucleotide sequence ID" value="NZ_JAMKBI010000004.1"/>
</dbReference>
<dbReference type="Gene3D" id="3.90.79.10">
    <property type="entry name" value="Nucleoside Triphosphate Pyrophosphohydrolase"/>
    <property type="match status" value="1"/>
</dbReference>
<dbReference type="InterPro" id="IPR020084">
    <property type="entry name" value="NUDIX_hydrolase_CS"/>
</dbReference>
<dbReference type="SUPFAM" id="SSF55811">
    <property type="entry name" value="Nudix"/>
    <property type="match status" value="1"/>
</dbReference>
<keyword evidence="2" id="KW-0378">Hydrolase</keyword>
<dbReference type="GO" id="GO:0016787">
    <property type="term" value="F:hydrolase activity"/>
    <property type="evidence" value="ECO:0007669"/>
    <property type="project" value="UniProtKB-KW"/>
</dbReference>
<comment type="caution">
    <text evidence="4">The sequence shown here is derived from an EMBL/GenBank/DDBJ whole genome shotgun (WGS) entry which is preliminary data.</text>
</comment>
<organism evidence="4 5">
    <name type="scientific">Psychrobacillus psychrodurans</name>
    <dbReference type="NCBI Taxonomy" id="126157"/>
    <lineage>
        <taxon>Bacteria</taxon>
        <taxon>Bacillati</taxon>
        <taxon>Bacillota</taxon>
        <taxon>Bacilli</taxon>
        <taxon>Bacillales</taxon>
        <taxon>Bacillaceae</taxon>
        <taxon>Psychrobacillus</taxon>
    </lineage>
</organism>
<evidence type="ECO:0000259" key="3">
    <source>
        <dbReference type="PROSITE" id="PS51462"/>
    </source>
</evidence>
<dbReference type="Pfam" id="PF00293">
    <property type="entry name" value="NUDIX"/>
    <property type="match status" value="1"/>
</dbReference>
<evidence type="ECO:0000313" key="4">
    <source>
        <dbReference type="EMBL" id="MCZ8533206.1"/>
    </source>
</evidence>
<dbReference type="PROSITE" id="PS51462">
    <property type="entry name" value="NUDIX"/>
    <property type="match status" value="1"/>
</dbReference>
<dbReference type="PANTHER" id="PTHR43046">
    <property type="entry name" value="GDP-MANNOSE MANNOSYL HYDROLASE"/>
    <property type="match status" value="1"/>
</dbReference>
<dbReference type="InterPro" id="IPR000086">
    <property type="entry name" value="NUDIX_hydrolase_dom"/>
</dbReference>
<dbReference type="Proteomes" id="UP001152172">
    <property type="component" value="Unassembled WGS sequence"/>
</dbReference>
<accession>A0A9X3R9N9</accession>
<proteinExistence type="predicted"/>
<comment type="cofactor">
    <cofactor evidence="1">
        <name>Mg(2+)</name>
        <dbReference type="ChEBI" id="CHEBI:18420"/>
    </cofactor>
</comment>
<dbReference type="PROSITE" id="PS00893">
    <property type="entry name" value="NUDIX_BOX"/>
    <property type="match status" value="1"/>
</dbReference>